<keyword evidence="3 5" id="KW-1133">Transmembrane helix</keyword>
<dbReference type="InterPro" id="IPR002810">
    <property type="entry name" value="NfeD-like_C"/>
</dbReference>
<feature type="domain" description="NfeD-like C-terminal" evidence="6">
    <location>
        <begin position="82"/>
        <end position="140"/>
    </location>
</feature>
<dbReference type="EMBL" id="VIVQ01000003">
    <property type="protein sequence ID" value="TWE09355.1"/>
    <property type="molecule type" value="Genomic_DNA"/>
</dbReference>
<protein>
    <submittedName>
        <fullName evidence="7">Membrane protein implicated in regulation of membrane protease activity</fullName>
    </submittedName>
</protein>
<evidence type="ECO:0000313" key="7">
    <source>
        <dbReference type="EMBL" id="TWE09355.1"/>
    </source>
</evidence>
<dbReference type="PANTHER" id="PTHR33507:SF3">
    <property type="entry name" value="INNER MEMBRANE PROTEIN YBBJ"/>
    <property type="match status" value="1"/>
</dbReference>
<proteinExistence type="predicted"/>
<dbReference type="GO" id="GO:0005886">
    <property type="term" value="C:plasma membrane"/>
    <property type="evidence" value="ECO:0007669"/>
    <property type="project" value="TreeGrafter"/>
</dbReference>
<keyword evidence="2 5" id="KW-0812">Transmembrane</keyword>
<dbReference type="SUPFAM" id="SSF141322">
    <property type="entry name" value="NfeD domain-like"/>
    <property type="match status" value="1"/>
</dbReference>
<keyword evidence="7" id="KW-0378">Hydrolase</keyword>
<evidence type="ECO:0000256" key="4">
    <source>
        <dbReference type="ARBA" id="ARBA00023136"/>
    </source>
</evidence>
<dbReference type="InterPro" id="IPR012340">
    <property type="entry name" value="NA-bd_OB-fold"/>
</dbReference>
<comment type="caution">
    <text evidence="7">The sequence shown here is derived from an EMBL/GenBank/DDBJ whole genome shotgun (WGS) entry which is preliminary data.</text>
</comment>
<sequence length="142" mass="14477">MSAILWLAAGLLLAAGEALSGEFVLLMLGGGALAAAAAAWLGAPVWLAALVFAVVSVGLVVGVRPVLKRHLMRTPSTPMGIEALRGKEATVVAAFGNAGGQIRVQGDVWSARPADESDTFRTGETVVIDEIDGATAVVRRGS</sequence>
<dbReference type="OrthoDB" id="3174252at2"/>
<comment type="subcellular location">
    <subcellularLocation>
        <location evidence="1">Membrane</location>
        <topology evidence="1">Multi-pass membrane protein</topology>
    </subcellularLocation>
</comment>
<evidence type="ECO:0000256" key="3">
    <source>
        <dbReference type="ARBA" id="ARBA00022989"/>
    </source>
</evidence>
<gene>
    <name evidence="7" type="ORF">BKA23_3057</name>
</gene>
<dbReference type="PANTHER" id="PTHR33507">
    <property type="entry name" value="INNER MEMBRANE PROTEIN YBBJ"/>
    <property type="match status" value="1"/>
</dbReference>
<dbReference type="Proteomes" id="UP000318297">
    <property type="component" value="Unassembled WGS sequence"/>
</dbReference>
<dbReference type="InterPro" id="IPR052165">
    <property type="entry name" value="Membrane_assoc_protease"/>
</dbReference>
<evidence type="ECO:0000256" key="5">
    <source>
        <dbReference type="SAM" id="Phobius"/>
    </source>
</evidence>
<evidence type="ECO:0000313" key="8">
    <source>
        <dbReference type="Proteomes" id="UP000318297"/>
    </source>
</evidence>
<keyword evidence="4 5" id="KW-0472">Membrane</keyword>
<dbReference type="GO" id="GO:0008233">
    <property type="term" value="F:peptidase activity"/>
    <property type="evidence" value="ECO:0007669"/>
    <property type="project" value="UniProtKB-KW"/>
</dbReference>
<reference evidence="7 8" key="1">
    <citation type="submission" date="2019-06" db="EMBL/GenBank/DDBJ databases">
        <title>Sequencing the genomes of 1000 actinobacteria strains.</title>
        <authorList>
            <person name="Klenk H.-P."/>
        </authorList>
    </citation>
    <scope>NUCLEOTIDE SEQUENCE [LARGE SCALE GENOMIC DNA]</scope>
    <source>
        <strain evidence="7 8">DSM 19560</strain>
    </source>
</reference>
<evidence type="ECO:0000256" key="2">
    <source>
        <dbReference type="ARBA" id="ARBA00022692"/>
    </source>
</evidence>
<dbReference type="GO" id="GO:0006508">
    <property type="term" value="P:proteolysis"/>
    <property type="evidence" value="ECO:0007669"/>
    <property type="project" value="UniProtKB-KW"/>
</dbReference>
<keyword evidence="8" id="KW-1185">Reference proteome</keyword>
<keyword evidence="7" id="KW-0645">Protease</keyword>
<feature type="transmembrane region" description="Helical" evidence="5">
    <location>
        <begin position="44"/>
        <end position="63"/>
    </location>
</feature>
<organism evidence="7 8">
    <name type="scientific">Rudaeicoccus suwonensis</name>
    <dbReference type="NCBI Taxonomy" id="657409"/>
    <lineage>
        <taxon>Bacteria</taxon>
        <taxon>Bacillati</taxon>
        <taxon>Actinomycetota</taxon>
        <taxon>Actinomycetes</taxon>
        <taxon>Micrococcales</taxon>
        <taxon>Dermacoccaceae</taxon>
        <taxon>Rudaeicoccus</taxon>
    </lineage>
</organism>
<dbReference type="AlphaFoldDB" id="A0A561E146"/>
<evidence type="ECO:0000256" key="1">
    <source>
        <dbReference type="ARBA" id="ARBA00004141"/>
    </source>
</evidence>
<accession>A0A561E146</accession>
<dbReference type="Gene3D" id="2.40.50.140">
    <property type="entry name" value="Nucleic acid-binding proteins"/>
    <property type="match status" value="1"/>
</dbReference>
<dbReference type="RefSeq" id="WP_145229947.1">
    <property type="nucleotide sequence ID" value="NZ_VIVQ01000003.1"/>
</dbReference>
<name>A0A561E146_9MICO</name>
<evidence type="ECO:0000259" key="6">
    <source>
        <dbReference type="Pfam" id="PF01957"/>
    </source>
</evidence>
<dbReference type="Pfam" id="PF01957">
    <property type="entry name" value="NfeD"/>
    <property type="match status" value="1"/>
</dbReference>